<dbReference type="Proteomes" id="UP001061862">
    <property type="component" value="Chromosome"/>
</dbReference>
<gene>
    <name evidence="3" type="ORF">N8A98_13845</name>
</gene>
<organism evidence="3 4">
    <name type="scientific">Devosia neptuniae</name>
    <dbReference type="NCBI Taxonomy" id="191302"/>
    <lineage>
        <taxon>Bacteria</taxon>
        <taxon>Pseudomonadati</taxon>
        <taxon>Pseudomonadota</taxon>
        <taxon>Alphaproteobacteria</taxon>
        <taxon>Hyphomicrobiales</taxon>
        <taxon>Devosiaceae</taxon>
        <taxon>Devosia</taxon>
    </lineage>
</organism>
<dbReference type="Pfam" id="PF18557">
    <property type="entry name" value="NepR"/>
    <property type="match status" value="1"/>
</dbReference>
<feature type="compositionally biased region" description="Polar residues" evidence="1">
    <location>
        <begin position="7"/>
        <end position="17"/>
    </location>
</feature>
<dbReference type="InterPro" id="IPR041649">
    <property type="entry name" value="NepR"/>
</dbReference>
<feature type="region of interest" description="Disordered" evidence="1">
    <location>
        <begin position="1"/>
        <end position="26"/>
    </location>
</feature>
<evidence type="ECO:0000313" key="3">
    <source>
        <dbReference type="EMBL" id="UXN68351.1"/>
    </source>
</evidence>
<accession>A0ABY6CBK4</accession>
<evidence type="ECO:0000259" key="2">
    <source>
        <dbReference type="Pfam" id="PF18557"/>
    </source>
</evidence>
<name>A0ABY6CBK4_9HYPH</name>
<proteinExistence type="predicted"/>
<reference evidence="3 4" key="1">
    <citation type="submission" date="2022-09" db="EMBL/GenBank/DDBJ databases">
        <title>Interaction between co-microsymbionts with complementary sets of symbiotic genes in legume-rhizobium systems.</title>
        <authorList>
            <person name="Safronova V."/>
            <person name="Sazanova A."/>
            <person name="Afonin A."/>
            <person name="Chirak E."/>
        </authorList>
    </citation>
    <scope>NUCLEOTIDE SEQUENCE [LARGE SCALE GENOMIC DNA]</scope>
    <source>
        <strain evidence="3 4">A18/4-1</strain>
    </source>
</reference>
<dbReference type="RefSeq" id="WP_262166156.1">
    <property type="nucleotide sequence ID" value="NZ_CP104965.1"/>
</dbReference>
<keyword evidence="4" id="KW-1185">Reference proteome</keyword>
<feature type="domain" description="Anti-sigma factor NepR" evidence="2">
    <location>
        <begin position="26"/>
        <end position="60"/>
    </location>
</feature>
<evidence type="ECO:0000313" key="4">
    <source>
        <dbReference type="Proteomes" id="UP001061862"/>
    </source>
</evidence>
<protein>
    <submittedName>
        <fullName evidence="3">NepR family anti-sigma factor</fullName>
    </submittedName>
</protein>
<sequence length="73" mass="7955">MIKDKLVTQQRMRTQTGRADDGLGPNSDIGARLRALYGAVQDEGVPDQLLDLLEKLDSAEQAQKAKTASRDGE</sequence>
<evidence type="ECO:0000256" key="1">
    <source>
        <dbReference type="SAM" id="MobiDB-lite"/>
    </source>
</evidence>
<dbReference type="EMBL" id="CP104965">
    <property type="protein sequence ID" value="UXN68351.1"/>
    <property type="molecule type" value="Genomic_DNA"/>
</dbReference>